<dbReference type="GO" id="GO:0016758">
    <property type="term" value="F:hexosyltransferase activity"/>
    <property type="evidence" value="ECO:0007669"/>
    <property type="project" value="UniProtKB-ARBA"/>
</dbReference>
<dbReference type="PANTHER" id="PTHR22916">
    <property type="entry name" value="GLYCOSYLTRANSFERASE"/>
    <property type="match status" value="1"/>
</dbReference>
<feature type="domain" description="Glycosyltransferase 2-like" evidence="1">
    <location>
        <begin position="3"/>
        <end position="174"/>
    </location>
</feature>
<protein>
    <submittedName>
        <fullName evidence="2">Glycosyltransferase family 2 protein</fullName>
    </submittedName>
</protein>
<accession>A0A937DJJ0</accession>
<keyword evidence="3" id="KW-1185">Reference proteome</keyword>
<sequence length="299" mass="34063">MLSVVVCTYNRAKYIGTCIEKLANQNCNKKDYEVLIVDNKSTDNSKEIIDAVISKYPEAPLKYYLEENQGHTYARNRGIKESKGNIISFLDDDAFVKDDYVETLIEYFSKHPDVQAVGGKIVPVYETQEPKWMSKYLLTLVSALDMGDNVKGFPSSKFPIGANMAFRATVFDKYGLFNVELGRRADGLEGGDEKEVFIRLRGNNELIHYVPSIEVEHIIPEKRTRKEYIKGLGIGVGSSEMKRLKSATLPEKLKKYFSEIIKSIGSIILFLIYMLNGKWAAAKMLIQFRIWVWKGLITK</sequence>
<comment type="caution">
    <text evidence="2">The sequence shown here is derived from an EMBL/GenBank/DDBJ whole genome shotgun (WGS) entry which is preliminary data.</text>
</comment>
<dbReference type="SUPFAM" id="SSF53448">
    <property type="entry name" value="Nucleotide-diphospho-sugar transferases"/>
    <property type="match status" value="1"/>
</dbReference>
<evidence type="ECO:0000259" key="1">
    <source>
        <dbReference type="Pfam" id="PF00535"/>
    </source>
</evidence>
<dbReference type="CDD" id="cd00761">
    <property type="entry name" value="Glyco_tranf_GTA_type"/>
    <property type="match status" value="1"/>
</dbReference>
<dbReference type="Pfam" id="PF00535">
    <property type="entry name" value="Glycos_transf_2"/>
    <property type="match status" value="1"/>
</dbReference>
<dbReference type="PANTHER" id="PTHR22916:SF64">
    <property type="entry name" value="TRANSFERASE, PUTATIVE-RELATED"/>
    <property type="match status" value="1"/>
</dbReference>
<dbReference type="Proteomes" id="UP000642920">
    <property type="component" value="Unassembled WGS sequence"/>
</dbReference>
<gene>
    <name evidence="2" type="ORF">JKP34_08305</name>
</gene>
<evidence type="ECO:0000313" key="3">
    <source>
        <dbReference type="Proteomes" id="UP000642920"/>
    </source>
</evidence>
<organism evidence="2 3">
    <name type="scientific">Marivirga atlantica</name>
    <dbReference type="NCBI Taxonomy" id="1548457"/>
    <lineage>
        <taxon>Bacteria</taxon>
        <taxon>Pseudomonadati</taxon>
        <taxon>Bacteroidota</taxon>
        <taxon>Cytophagia</taxon>
        <taxon>Cytophagales</taxon>
        <taxon>Marivirgaceae</taxon>
        <taxon>Marivirga</taxon>
    </lineage>
</organism>
<dbReference type="Gene3D" id="3.90.550.10">
    <property type="entry name" value="Spore Coat Polysaccharide Biosynthesis Protein SpsA, Chain A"/>
    <property type="match status" value="1"/>
</dbReference>
<dbReference type="InterPro" id="IPR029044">
    <property type="entry name" value="Nucleotide-diphossugar_trans"/>
</dbReference>
<dbReference type="InterPro" id="IPR001173">
    <property type="entry name" value="Glyco_trans_2-like"/>
</dbReference>
<dbReference type="EMBL" id="JAERQG010000002">
    <property type="protein sequence ID" value="MBL0765246.1"/>
    <property type="molecule type" value="Genomic_DNA"/>
</dbReference>
<evidence type="ECO:0000313" key="2">
    <source>
        <dbReference type="EMBL" id="MBL0765246.1"/>
    </source>
</evidence>
<name>A0A937DJJ0_9BACT</name>
<dbReference type="RefSeq" id="WP_201919683.1">
    <property type="nucleotide sequence ID" value="NZ_JAERQG010000002.1"/>
</dbReference>
<reference evidence="2" key="1">
    <citation type="submission" date="2021-01" db="EMBL/GenBank/DDBJ databases">
        <title>Marivirga sp. nov., isolated from intertidal surface sediments.</title>
        <authorList>
            <person name="Zhang M."/>
        </authorList>
    </citation>
    <scope>NUCLEOTIDE SEQUENCE</scope>
    <source>
        <strain evidence="2">SM1354</strain>
    </source>
</reference>
<proteinExistence type="predicted"/>
<dbReference type="AlphaFoldDB" id="A0A937DJJ0"/>